<gene>
    <name evidence="2" type="ORF">OV079_44745</name>
</gene>
<feature type="transmembrane region" description="Helical" evidence="1">
    <location>
        <begin position="125"/>
        <end position="145"/>
    </location>
</feature>
<feature type="transmembrane region" description="Helical" evidence="1">
    <location>
        <begin position="151"/>
        <end position="168"/>
    </location>
</feature>
<protein>
    <submittedName>
        <fullName evidence="2">Uncharacterized protein</fullName>
    </submittedName>
</protein>
<dbReference type="EMBL" id="JAPNKE010000002">
    <property type="protein sequence ID" value="MCY1012524.1"/>
    <property type="molecule type" value="Genomic_DNA"/>
</dbReference>
<dbReference type="AlphaFoldDB" id="A0A9X3J373"/>
<evidence type="ECO:0000313" key="3">
    <source>
        <dbReference type="Proteomes" id="UP001150924"/>
    </source>
</evidence>
<keyword evidence="1" id="KW-1133">Transmembrane helix</keyword>
<comment type="caution">
    <text evidence="2">The sequence shown here is derived from an EMBL/GenBank/DDBJ whole genome shotgun (WGS) entry which is preliminary data.</text>
</comment>
<accession>A0A9X3J373</accession>
<dbReference type="RefSeq" id="WP_267704677.1">
    <property type="nucleotide sequence ID" value="NZ_CP185339.1"/>
</dbReference>
<evidence type="ECO:0000256" key="1">
    <source>
        <dbReference type="SAM" id="Phobius"/>
    </source>
</evidence>
<keyword evidence="1" id="KW-0812">Transmembrane</keyword>
<reference evidence="2" key="1">
    <citation type="submission" date="2022-11" db="EMBL/GenBank/DDBJ databases">
        <title>Minimal conservation of predation-associated metabolite biosynthetic gene clusters underscores biosynthetic potential of Myxococcota including descriptions for ten novel species: Archangium lansinium sp. nov., Myxococcus landrumus sp. nov., Nannocystis bai.</title>
        <authorList>
            <person name="Ahearne A."/>
            <person name="Stevens C."/>
            <person name="Phillips K."/>
        </authorList>
    </citation>
    <scope>NUCLEOTIDE SEQUENCE</scope>
    <source>
        <strain evidence="2">Na p29</strain>
    </source>
</reference>
<name>A0A9X3J373_9BACT</name>
<keyword evidence="3" id="KW-1185">Reference proteome</keyword>
<dbReference type="Proteomes" id="UP001150924">
    <property type="component" value="Unassembled WGS sequence"/>
</dbReference>
<proteinExistence type="predicted"/>
<evidence type="ECO:0000313" key="2">
    <source>
        <dbReference type="EMBL" id="MCY1012524.1"/>
    </source>
</evidence>
<keyword evidence="1" id="KW-0472">Membrane</keyword>
<organism evidence="2 3">
    <name type="scientific">Nannocystis pusilla</name>
    <dbReference type="NCBI Taxonomy" id="889268"/>
    <lineage>
        <taxon>Bacteria</taxon>
        <taxon>Pseudomonadati</taxon>
        <taxon>Myxococcota</taxon>
        <taxon>Polyangia</taxon>
        <taxon>Nannocystales</taxon>
        <taxon>Nannocystaceae</taxon>
        <taxon>Nannocystis</taxon>
    </lineage>
</organism>
<sequence length="229" mass="24266">MSDFLVEAARSSPAIAASLSKLRQRAEAAIRDAAIADTVLDARDSAPHPTVPRGSDSATVIPREHAHSNALDAFGTREPKSWSADLLRDVAAPDVFASNPLGELELLALRSAQALRTQGSRLRQVTILVAGLAAAIVGAGLYAAVQGEYGLSGGLVAGGLVVLALVIGKWNPFRRAARSAELAELADATATTLRLRMRALAELGDSKTRALEQWKVVIEMTESVRRRRA</sequence>